<evidence type="ECO:0000256" key="6">
    <source>
        <dbReference type="ARBA" id="ARBA00022833"/>
    </source>
</evidence>
<evidence type="ECO:0000259" key="12">
    <source>
        <dbReference type="Pfam" id="PF01433"/>
    </source>
</evidence>
<reference evidence="15 16" key="1">
    <citation type="submission" date="2015-04" db="EMBL/GenBank/DDBJ databases">
        <title>Complete genome sequence of Schizopora paradoxa KUC8140, a cosmopolitan wood degrader in East Asia.</title>
        <authorList>
            <consortium name="DOE Joint Genome Institute"/>
            <person name="Min B."/>
            <person name="Park H."/>
            <person name="Jang Y."/>
            <person name="Kim J.-J."/>
            <person name="Kim K.H."/>
            <person name="Pangilinan J."/>
            <person name="Lipzen A."/>
            <person name="Riley R."/>
            <person name="Grigoriev I.V."/>
            <person name="Spatafora J.W."/>
            <person name="Choi I.-G."/>
        </authorList>
    </citation>
    <scope>NUCLEOTIDE SEQUENCE [LARGE SCALE GENOMIC DNA]</scope>
    <source>
        <strain evidence="15 16">KUC8140</strain>
    </source>
</reference>
<dbReference type="AlphaFoldDB" id="A0A0H2S1H2"/>
<evidence type="ECO:0000256" key="3">
    <source>
        <dbReference type="ARBA" id="ARBA00022670"/>
    </source>
</evidence>
<feature type="binding site" evidence="9">
    <location>
        <position position="323"/>
    </location>
    <ligand>
        <name>Zn(2+)</name>
        <dbReference type="ChEBI" id="CHEBI:29105"/>
        <note>catalytic</note>
    </ligand>
</feature>
<evidence type="ECO:0000313" key="15">
    <source>
        <dbReference type="EMBL" id="KLO10866.1"/>
    </source>
</evidence>
<dbReference type="GO" id="GO:0005615">
    <property type="term" value="C:extracellular space"/>
    <property type="evidence" value="ECO:0007669"/>
    <property type="project" value="TreeGrafter"/>
</dbReference>
<organism evidence="15 16">
    <name type="scientific">Schizopora paradoxa</name>
    <dbReference type="NCBI Taxonomy" id="27342"/>
    <lineage>
        <taxon>Eukaryota</taxon>
        <taxon>Fungi</taxon>
        <taxon>Dikarya</taxon>
        <taxon>Basidiomycota</taxon>
        <taxon>Agaricomycotina</taxon>
        <taxon>Agaricomycetes</taxon>
        <taxon>Hymenochaetales</taxon>
        <taxon>Schizoporaceae</taxon>
        <taxon>Schizopora</taxon>
    </lineage>
</organism>
<dbReference type="GO" id="GO:0070006">
    <property type="term" value="F:metalloaminopeptidase activity"/>
    <property type="evidence" value="ECO:0007669"/>
    <property type="project" value="TreeGrafter"/>
</dbReference>
<keyword evidence="16" id="KW-1185">Reference proteome</keyword>
<dbReference type="EMBL" id="KQ086015">
    <property type="protein sequence ID" value="KLO10866.1"/>
    <property type="molecule type" value="Genomic_DNA"/>
</dbReference>
<feature type="domain" description="Aminopeptidase N-like N-terminal" evidence="14">
    <location>
        <begin position="21"/>
        <end position="211"/>
    </location>
</feature>
<gene>
    <name evidence="15" type="ORF">SCHPADRAFT_906524</name>
</gene>
<dbReference type="Gene3D" id="1.25.50.20">
    <property type="match status" value="1"/>
</dbReference>
<dbReference type="InterPro" id="IPR045357">
    <property type="entry name" value="Aminopeptidase_N-like_N"/>
</dbReference>
<dbReference type="InterPro" id="IPR014782">
    <property type="entry name" value="Peptidase_M1_dom"/>
</dbReference>
<proteinExistence type="inferred from homology"/>
<dbReference type="CDD" id="cd09601">
    <property type="entry name" value="M1_APN-Q_like"/>
    <property type="match status" value="1"/>
</dbReference>
<keyword evidence="6 9" id="KW-0862">Zinc</keyword>
<dbReference type="OrthoDB" id="10031169at2759"/>
<dbReference type="GO" id="GO:0005737">
    <property type="term" value="C:cytoplasm"/>
    <property type="evidence" value="ECO:0007669"/>
    <property type="project" value="TreeGrafter"/>
</dbReference>
<feature type="binding site" evidence="9">
    <location>
        <position position="346"/>
    </location>
    <ligand>
        <name>Zn(2+)</name>
        <dbReference type="ChEBI" id="CHEBI:29105"/>
        <note>catalytic</note>
    </ligand>
</feature>
<dbReference type="InterPro" id="IPR027268">
    <property type="entry name" value="Peptidase_M4/M1_CTD_sf"/>
</dbReference>
<dbReference type="InParanoid" id="A0A0H2S1H2"/>
<dbReference type="Proteomes" id="UP000053477">
    <property type="component" value="Unassembled WGS sequence"/>
</dbReference>
<evidence type="ECO:0000256" key="11">
    <source>
        <dbReference type="RuleBase" id="RU364040"/>
    </source>
</evidence>
<evidence type="ECO:0000256" key="2">
    <source>
        <dbReference type="ARBA" id="ARBA00022438"/>
    </source>
</evidence>
<dbReference type="Gene3D" id="2.60.40.1730">
    <property type="entry name" value="tricorn interacting facor f3 domain"/>
    <property type="match status" value="1"/>
</dbReference>
<dbReference type="GO" id="GO:0008270">
    <property type="term" value="F:zinc ion binding"/>
    <property type="evidence" value="ECO:0007669"/>
    <property type="project" value="UniProtKB-UniRule"/>
</dbReference>
<dbReference type="Pfam" id="PF17900">
    <property type="entry name" value="Peptidase_M1_N"/>
    <property type="match status" value="1"/>
</dbReference>
<evidence type="ECO:0000256" key="4">
    <source>
        <dbReference type="ARBA" id="ARBA00022723"/>
    </source>
</evidence>
<dbReference type="Pfam" id="PF01433">
    <property type="entry name" value="Peptidase_M1"/>
    <property type="match status" value="1"/>
</dbReference>
<dbReference type="InterPro" id="IPR034016">
    <property type="entry name" value="M1_APN-typ"/>
</dbReference>
<accession>A0A0H2S1H2</accession>
<feature type="binding site" evidence="9">
    <location>
        <position position="327"/>
    </location>
    <ligand>
        <name>Zn(2+)</name>
        <dbReference type="ChEBI" id="CHEBI:29105"/>
        <note>catalytic</note>
    </ligand>
</feature>
<keyword evidence="4 9" id="KW-0479">Metal-binding</keyword>
<feature type="site" description="Transition state stabilizer" evidence="10">
    <location>
        <position position="410"/>
    </location>
</feature>
<dbReference type="PANTHER" id="PTHR11533">
    <property type="entry name" value="PROTEASE M1 ZINC METALLOPROTEASE"/>
    <property type="match status" value="1"/>
</dbReference>
<dbReference type="Gene3D" id="1.10.390.10">
    <property type="entry name" value="Neutral Protease Domain 2"/>
    <property type="match status" value="1"/>
</dbReference>
<dbReference type="FunCoup" id="A0A0H2S1H2">
    <property type="interactions" value="542"/>
</dbReference>
<dbReference type="STRING" id="27342.A0A0H2S1H2"/>
<dbReference type="GO" id="GO:0016020">
    <property type="term" value="C:membrane"/>
    <property type="evidence" value="ECO:0007669"/>
    <property type="project" value="TreeGrafter"/>
</dbReference>
<protein>
    <recommendedName>
        <fullName evidence="11">Aminopeptidase</fullName>
        <ecNumber evidence="11">3.4.11.-</ecNumber>
    </recommendedName>
</protein>
<keyword evidence="7 11" id="KW-0482">Metalloprotease</keyword>
<evidence type="ECO:0000259" key="13">
    <source>
        <dbReference type="Pfam" id="PF11838"/>
    </source>
</evidence>
<feature type="domain" description="Peptidase M1 membrane alanine aminopeptidase" evidence="12">
    <location>
        <begin position="251"/>
        <end position="469"/>
    </location>
</feature>
<feature type="domain" description="ERAP1-like C-terminal" evidence="13">
    <location>
        <begin position="547"/>
        <end position="863"/>
    </location>
</feature>
<feature type="active site" description="Proton acceptor" evidence="8">
    <location>
        <position position="324"/>
    </location>
</feature>
<evidence type="ECO:0000256" key="1">
    <source>
        <dbReference type="ARBA" id="ARBA00010136"/>
    </source>
</evidence>
<evidence type="ECO:0000313" key="16">
    <source>
        <dbReference type="Proteomes" id="UP000053477"/>
    </source>
</evidence>
<dbReference type="GO" id="GO:0006508">
    <property type="term" value="P:proteolysis"/>
    <property type="evidence" value="ECO:0007669"/>
    <property type="project" value="UniProtKB-KW"/>
</dbReference>
<evidence type="ECO:0000259" key="14">
    <source>
        <dbReference type="Pfam" id="PF17900"/>
    </source>
</evidence>
<evidence type="ECO:0000256" key="8">
    <source>
        <dbReference type="PIRSR" id="PIRSR634016-1"/>
    </source>
</evidence>
<dbReference type="Pfam" id="PF11838">
    <property type="entry name" value="ERAP1_C"/>
    <property type="match status" value="1"/>
</dbReference>
<keyword evidence="5 11" id="KW-0378">Hydrolase</keyword>
<dbReference type="GO" id="GO:0043171">
    <property type="term" value="P:peptide catabolic process"/>
    <property type="evidence" value="ECO:0007669"/>
    <property type="project" value="TreeGrafter"/>
</dbReference>
<dbReference type="FunFam" id="1.10.390.10:FF:000006">
    <property type="entry name" value="Puromycin-sensitive aminopeptidase"/>
    <property type="match status" value="1"/>
</dbReference>
<dbReference type="InterPro" id="IPR024571">
    <property type="entry name" value="ERAP1-like_C_dom"/>
</dbReference>
<dbReference type="EC" id="3.4.11.-" evidence="11"/>
<keyword evidence="3 11" id="KW-0645">Protease</keyword>
<evidence type="ECO:0000256" key="10">
    <source>
        <dbReference type="PIRSR" id="PIRSR634016-4"/>
    </source>
</evidence>
<dbReference type="InterPro" id="IPR001930">
    <property type="entry name" value="Peptidase_M1"/>
</dbReference>
<dbReference type="PANTHER" id="PTHR11533:SF174">
    <property type="entry name" value="PUROMYCIN-SENSITIVE AMINOPEPTIDASE-RELATED"/>
    <property type="match status" value="1"/>
</dbReference>
<sequence length="889" mass="100469">MAAATASTVSADEHRLPLDVKPIHYDLTIRTDLEKLEFDGWVSVTLNVQKETSRLVFHSSGLILSDIVLHNQSSDAKETPVSQTMDTVTERAIIDFPSTFVAGSTVVLQAKFQGPLTADMMGYYRSSWKNEGKEEYYSLTQFAPTAARRGFPCWDEPLLKATYSISLISRSDSVNLSNMDVISEEPYLSEGRSGEWKITRFSKSPPMSTYLVAYANGPFAFLESSYVSPLSGKKRPLRIYATRDNIHQAQFALDVKQKVLPLYEKMFDIEYPLPKLDTFIANDFDIGAMENWGLITGRTTSFCLDPTKVGVAAQKRVAIMESHEVSHMWFGNITTMAWWDNIYLNEGFATLMGEIIMLGEIFPEWNVHSAFINGHLSRALSLDAKLSSHPIEVECPDANQINQIFDSLSYSKAASVLRMLASFIGEEVFLQGVTIYLKDHLFGSSVSNDLWEGVSKAAKRDVTSMMSTWVSKMGFPVITVKETPNSIIVRQDRFLETGRPEEKDNQTIWEVPLNIMHVDASGKRVVDRSTVLRERETVIPLDTSKPFKLNTDTTAVCRVLYTPERLSQLAQEAVKKDSLLTLNDRLGLVHDVFALAKAGYTEISTALGLVDNLRKEEEDYLVWQGMKDQVDEVVGVWWEDDHIRELFDRFRRVYSPIIAKLGYDYKDDESSSIKQLRTLAVAGAAAAGDPTVIEELQRRFNHMLETGDDSGVALDLEITTYSTAVRYGGKREYEAVKAMFENPRTPTTRQAAIAGLCSAQAPELVDQTFSYILTDVKDQDYYIFFAYLSGNRKTTRRVASFFEEHYDDFYERFSKNMQLNYLVSYAFKSLASDADLKDVEGFFKDKNVSKFDLVLRQTLDNIRSNAALIKRSTSDVVQYLEGWTKEAKA</sequence>
<name>A0A0H2S1H2_9AGAM</name>
<evidence type="ECO:0000256" key="5">
    <source>
        <dbReference type="ARBA" id="ARBA00022801"/>
    </source>
</evidence>
<keyword evidence="2 11" id="KW-0031">Aminopeptidase</keyword>
<dbReference type="InterPro" id="IPR050344">
    <property type="entry name" value="Peptidase_M1_aminopeptidases"/>
</dbReference>
<dbReference type="GO" id="GO:0042277">
    <property type="term" value="F:peptide binding"/>
    <property type="evidence" value="ECO:0007669"/>
    <property type="project" value="TreeGrafter"/>
</dbReference>
<dbReference type="PRINTS" id="PR00756">
    <property type="entry name" value="ALADIPTASE"/>
</dbReference>
<comment type="similarity">
    <text evidence="1 11">Belongs to the peptidase M1 family.</text>
</comment>
<comment type="cofactor">
    <cofactor evidence="9 11">
        <name>Zn(2+)</name>
        <dbReference type="ChEBI" id="CHEBI:29105"/>
    </cofactor>
    <text evidence="9 11">Binds 1 zinc ion per subunit.</text>
</comment>
<dbReference type="SUPFAM" id="SSF55486">
    <property type="entry name" value="Metalloproteases ('zincins'), catalytic domain"/>
    <property type="match status" value="1"/>
</dbReference>
<dbReference type="Gene3D" id="2.60.40.1910">
    <property type="match status" value="1"/>
</dbReference>
<dbReference type="SUPFAM" id="SSF63737">
    <property type="entry name" value="Leukotriene A4 hydrolase N-terminal domain"/>
    <property type="match status" value="1"/>
</dbReference>
<evidence type="ECO:0000256" key="9">
    <source>
        <dbReference type="PIRSR" id="PIRSR634016-3"/>
    </source>
</evidence>
<dbReference type="InterPro" id="IPR042097">
    <property type="entry name" value="Aminopeptidase_N-like_N_sf"/>
</dbReference>
<evidence type="ECO:0000256" key="7">
    <source>
        <dbReference type="ARBA" id="ARBA00023049"/>
    </source>
</evidence>